<gene>
    <name evidence="3" type="ORF">JOF56_001205</name>
</gene>
<evidence type="ECO:0000313" key="4">
    <source>
        <dbReference type="Proteomes" id="UP001519332"/>
    </source>
</evidence>
<dbReference type="PIRSF" id="PIRSF031853">
    <property type="entry name" value="UPC031853"/>
    <property type="match status" value="1"/>
</dbReference>
<evidence type="ECO:0000256" key="1">
    <source>
        <dbReference type="SAM" id="MobiDB-lite"/>
    </source>
</evidence>
<dbReference type="SUPFAM" id="SSF52980">
    <property type="entry name" value="Restriction endonuclease-like"/>
    <property type="match status" value="1"/>
</dbReference>
<comment type="caution">
    <text evidence="3">The sequence shown here is derived from an EMBL/GenBank/DDBJ whole genome shotgun (WGS) entry which is preliminary data.</text>
</comment>
<reference evidence="3 4" key="1">
    <citation type="submission" date="2021-03" db="EMBL/GenBank/DDBJ databases">
        <title>Sequencing the genomes of 1000 actinobacteria strains.</title>
        <authorList>
            <person name="Klenk H.-P."/>
        </authorList>
    </citation>
    <scope>NUCLEOTIDE SEQUENCE [LARGE SCALE GENOMIC DNA]</scope>
    <source>
        <strain evidence="3 4">DSM 46670</strain>
    </source>
</reference>
<evidence type="ECO:0000259" key="2">
    <source>
        <dbReference type="Pfam" id="PF04471"/>
    </source>
</evidence>
<organism evidence="3 4">
    <name type="scientific">Kibdelosporangium banguiense</name>
    <dbReference type="NCBI Taxonomy" id="1365924"/>
    <lineage>
        <taxon>Bacteria</taxon>
        <taxon>Bacillati</taxon>
        <taxon>Actinomycetota</taxon>
        <taxon>Actinomycetes</taxon>
        <taxon>Pseudonocardiales</taxon>
        <taxon>Pseudonocardiaceae</taxon>
        <taxon>Kibdelosporangium</taxon>
    </lineage>
</organism>
<dbReference type="InterPro" id="IPR052906">
    <property type="entry name" value="Type_IV_Methyl-Rstrct_Enzyme"/>
</dbReference>
<dbReference type="RefSeq" id="WP_209635298.1">
    <property type="nucleotide sequence ID" value="NZ_JAGINW010000001.1"/>
</dbReference>
<feature type="domain" description="Restriction endonuclease type IV Mrr" evidence="2">
    <location>
        <begin position="164"/>
        <end position="278"/>
    </location>
</feature>
<dbReference type="EMBL" id="JAGINW010000001">
    <property type="protein sequence ID" value="MBP2320820.1"/>
    <property type="molecule type" value="Genomic_DNA"/>
</dbReference>
<dbReference type="Pfam" id="PF04471">
    <property type="entry name" value="Mrr_cat"/>
    <property type="match status" value="1"/>
</dbReference>
<dbReference type="InterPro" id="IPR007560">
    <property type="entry name" value="Restrct_endonuc_IV_Mrr"/>
</dbReference>
<proteinExistence type="predicted"/>
<dbReference type="PANTHER" id="PTHR30015:SF7">
    <property type="entry name" value="TYPE IV METHYL-DIRECTED RESTRICTION ENZYME ECOKMRR"/>
    <property type="match status" value="1"/>
</dbReference>
<keyword evidence="4" id="KW-1185">Reference proteome</keyword>
<dbReference type="InterPro" id="IPR011856">
    <property type="entry name" value="tRNA_endonuc-like_dom_sf"/>
</dbReference>
<name>A0ABS4T8R9_9PSEU</name>
<protein>
    <submittedName>
        <fullName evidence="3">Restriction system protein</fullName>
    </submittedName>
</protein>
<accession>A0ABS4T8R9</accession>
<dbReference type="Gene3D" id="3.40.1350.10">
    <property type="match status" value="1"/>
</dbReference>
<feature type="region of interest" description="Disordered" evidence="1">
    <location>
        <begin position="121"/>
        <end position="141"/>
    </location>
</feature>
<dbReference type="PANTHER" id="PTHR30015">
    <property type="entry name" value="MRR RESTRICTION SYSTEM PROTEIN"/>
    <property type="match status" value="1"/>
</dbReference>
<dbReference type="Proteomes" id="UP001519332">
    <property type="component" value="Unassembled WGS sequence"/>
</dbReference>
<dbReference type="InterPro" id="IPR016984">
    <property type="entry name" value="UCP031853"/>
</dbReference>
<dbReference type="InterPro" id="IPR011335">
    <property type="entry name" value="Restrct_endonuc-II-like"/>
</dbReference>
<evidence type="ECO:0000313" key="3">
    <source>
        <dbReference type="EMBL" id="MBP2320820.1"/>
    </source>
</evidence>
<sequence length="307" mass="33669">MLAAVTEDVAGVQQGKARNFAAQLWALRNRIQINDLVVMPLKNKSAYLAIGRIRGDYYYAAAEEDPSRRHRRDVDWIATDVPRTLVKQDLLYSLGAFSTVCEMSRNDAAWRLGELMGGKPDPGTRGAVKSSRVVEPNDDASDVSQNAIEVETYARDRITSRVIENFAGHRLADLVAALLEAAGYVCEVSPEGPDQGVDIFAGTGLLGLVSPKVVVQVKSEASQVGLPVVQQLQGAISTHGADHGLLVAWGGITKDARRYLSTQRFTIRVWTSEDVLQAMFAHYDRLPADIQRDVPLKRVWALVEETG</sequence>